<feature type="compositionally biased region" description="Basic and acidic residues" evidence="5">
    <location>
        <begin position="638"/>
        <end position="650"/>
    </location>
</feature>
<dbReference type="EMBL" id="NPIC01000011">
    <property type="protein sequence ID" value="RDL32128.1"/>
    <property type="molecule type" value="Genomic_DNA"/>
</dbReference>
<dbReference type="InterPro" id="IPR012583">
    <property type="entry name" value="RIX1_N"/>
</dbReference>
<feature type="region of interest" description="Disordered" evidence="5">
    <location>
        <begin position="605"/>
        <end position="671"/>
    </location>
</feature>
<evidence type="ECO:0000256" key="4">
    <source>
        <dbReference type="ARBA" id="ARBA00023242"/>
    </source>
</evidence>
<organism evidence="7 8">
    <name type="scientific">Venustampulla echinocandica</name>
    <dbReference type="NCBI Taxonomy" id="2656787"/>
    <lineage>
        <taxon>Eukaryota</taxon>
        <taxon>Fungi</taxon>
        <taxon>Dikarya</taxon>
        <taxon>Ascomycota</taxon>
        <taxon>Pezizomycotina</taxon>
        <taxon>Leotiomycetes</taxon>
        <taxon>Helotiales</taxon>
        <taxon>Pleuroascaceae</taxon>
        <taxon>Venustampulla</taxon>
    </lineage>
</organism>
<name>A0A370TCZ0_9HELO</name>
<dbReference type="SUPFAM" id="SSF48371">
    <property type="entry name" value="ARM repeat"/>
    <property type="match status" value="1"/>
</dbReference>
<gene>
    <name evidence="7" type="ORF">BP5553_09530</name>
</gene>
<feature type="compositionally biased region" description="Basic and acidic residues" evidence="5">
    <location>
        <begin position="709"/>
        <end position="727"/>
    </location>
</feature>
<comment type="subcellular location">
    <subcellularLocation>
        <location evidence="1">Nucleus</location>
    </subcellularLocation>
</comment>
<reference evidence="7 8" key="1">
    <citation type="journal article" date="2018" name="IMA Fungus">
        <title>IMA Genome-F 9: Draft genome sequence of Annulohypoxylon stygium, Aspergillus mulundensis, Berkeleyomyces basicola (syn. Thielaviopsis basicola), Ceratocystis smalleyi, two Cercospora beticola strains, Coleophoma cylindrospora, Fusarium fracticaudum, Phialophora cf. hyalina, and Morchella septimelata.</title>
        <authorList>
            <person name="Wingfield B.D."/>
            <person name="Bills G.F."/>
            <person name="Dong Y."/>
            <person name="Huang W."/>
            <person name="Nel W.J."/>
            <person name="Swalarsk-Parry B.S."/>
            <person name="Vaghefi N."/>
            <person name="Wilken P.M."/>
            <person name="An Z."/>
            <person name="de Beer Z.W."/>
            <person name="De Vos L."/>
            <person name="Chen L."/>
            <person name="Duong T.A."/>
            <person name="Gao Y."/>
            <person name="Hammerbacher A."/>
            <person name="Kikkert J.R."/>
            <person name="Li Y."/>
            <person name="Li H."/>
            <person name="Li K."/>
            <person name="Li Q."/>
            <person name="Liu X."/>
            <person name="Ma X."/>
            <person name="Naidoo K."/>
            <person name="Pethybridge S.J."/>
            <person name="Sun J."/>
            <person name="Steenkamp E.T."/>
            <person name="van der Nest M.A."/>
            <person name="van Wyk S."/>
            <person name="Wingfield M.J."/>
            <person name="Xiong C."/>
            <person name="Yue Q."/>
            <person name="Zhang X."/>
        </authorList>
    </citation>
    <scope>NUCLEOTIDE SEQUENCE [LARGE SCALE GENOMIC DNA]</scope>
    <source>
        <strain evidence="7 8">BP 5553</strain>
    </source>
</reference>
<feature type="domain" description="Pre-rRNA-processing protein RIX1 N-terminal" evidence="6">
    <location>
        <begin position="7"/>
        <end position="214"/>
    </location>
</feature>
<feature type="region of interest" description="Disordered" evidence="5">
    <location>
        <begin position="693"/>
        <end position="752"/>
    </location>
</feature>
<evidence type="ECO:0000259" key="6">
    <source>
        <dbReference type="Pfam" id="PF08167"/>
    </source>
</evidence>
<keyword evidence="8" id="KW-1185">Reference proteome</keyword>
<dbReference type="Pfam" id="PF08167">
    <property type="entry name" value="RIX1"/>
    <property type="match status" value="1"/>
</dbReference>
<dbReference type="STRING" id="2656787.A0A370TCZ0"/>
<dbReference type="OrthoDB" id="20900at2759"/>
<keyword evidence="4" id="KW-0539">Nucleus</keyword>
<evidence type="ECO:0000256" key="2">
    <source>
        <dbReference type="ARBA" id="ARBA00010511"/>
    </source>
</evidence>
<accession>A0A370TCZ0</accession>
<comment type="similarity">
    <text evidence="2">Belongs to the RIX1/PELP1 family.</text>
</comment>
<dbReference type="Proteomes" id="UP000254866">
    <property type="component" value="Unassembled WGS sequence"/>
</dbReference>
<dbReference type="GeneID" id="43602379"/>
<dbReference type="GO" id="GO:0005634">
    <property type="term" value="C:nucleus"/>
    <property type="evidence" value="ECO:0007669"/>
    <property type="project" value="UniProtKB-SubCell"/>
</dbReference>
<dbReference type="GO" id="GO:0006364">
    <property type="term" value="P:rRNA processing"/>
    <property type="evidence" value="ECO:0007669"/>
    <property type="project" value="TreeGrafter"/>
</dbReference>
<dbReference type="PANTHER" id="PTHR34105">
    <property type="entry name" value="PROLINE-, GLUTAMIC ACID- AND LEUCINE-RICH PROTEIN 1"/>
    <property type="match status" value="1"/>
</dbReference>
<protein>
    <recommendedName>
        <fullName evidence="3">Pre-rRNA-processing protein RIX1</fullName>
    </recommendedName>
</protein>
<proteinExistence type="inferred from homology"/>
<dbReference type="InterPro" id="IPR016024">
    <property type="entry name" value="ARM-type_fold"/>
</dbReference>
<comment type="caution">
    <text evidence="7">The sequence shown here is derived from an EMBL/GenBank/DDBJ whole genome shotgun (WGS) entry which is preliminary data.</text>
</comment>
<dbReference type="PANTHER" id="PTHR34105:SF1">
    <property type="entry name" value="PROLINE-, GLUTAMIC ACID- AND LEUCINE-RICH PROTEIN 1"/>
    <property type="match status" value="1"/>
</dbReference>
<sequence>MSLPPELRVLCFQLSAIPVPELPRRLPTLLRYISQCQAPLSSPTSNANANLADASASSGLIHKLKTQLSALLNGRSPEGRFAAMVMIKGVVEVGEWEILRGSESWVRGLLSILVKPDPVVSKELCIMALTKIYCLTHQYPTLIREITTPMLPSFITSCLNLVSASPDGAPGLPCSLVEAVFQSFTTLLPRHTTLYRPFASRIRTVTRSYLAPTVSDGMFVPLSTRESARHLVVALHQTAPKNGGGEEWGKEIRNIVKDIHMTADNVFRAVIEDWESTAGYTTAPVDLNLDLCGGGNTPSDLPAWNGILAGVERLTGLIEFLTEYFRSETSPSVSIPLGAIVDMITRMLSISIPSSSSSSGQGSVRLHPGIDRDEKDALWCGMPQIYIAGLQLVDAIATRLDQGFVPLADGILCQLLWSFPSGRSNPEFRSVTYTVMASVLIHVGQSLNKSQTSKLAPIIRWCCKDLVPIDPNSTKLGVAESVEKTPNGHSITASQNSNALLHHKGISLAMGVENSSINAEAKLQVAAAKLLPLLLSTLPQQHLDMPLRSLVERTAILTHNKHAMLSSVLYPFLGKNGMAMASILPHLTRDFGSDDIVEIILRPRMPPLPTSNVQRPLDDTRHGDSEDESMDFIMKPEPAQEDHVRHDRPMDQQPGLGHPEDHPIPGSTSTQNTLCATSNVFVTKDSFCTESPFAGPSWKTTADTAHGGNNHETHSQTKMIDDVHMASEGESSDNESVHLTMQLDTDSDSDTD</sequence>
<evidence type="ECO:0000313" key="7">
    <source>
        <dbReference type="EMBL" id="RDL32128.1"/>
    </source>
</evidence>
<evidence type="ECO:0000313" key="8">
    <source>
        <dbReference type="Proteomes" id="UP000254866"/>
    </source>
</evidence>
<evidence type="ECO:0000256" key="1">
    <source>
        <dbReference type="ARBA" id="ARBA00004123"/>
    </source>
</evidence>
<dbReference type="AlphaFoldDB" id="A0A370TCZ0"/>
<evidence type="ECO:0000256" key="3">
    <source>
        <dbReference type="ARBA" id="ARBA00021502"/>
    </source>
</evidence>
<dbReference type="RefSeq" id="XP_031866060.1">
    <property type="nucleotide sequence ID" value="XM_032018153.1"/>
</dbReference>
<evidence type="ECO:0000256" key="5">
    <source>
        <dbReference type="SAM" id="MobiDB-lite"/>
    </source>
</evidence>